<gene>
    <name evidence="1" type="ORF">NCS_10678</name>
</gene>
<dbReference type="EMBL" id="LT841358">
    <property type="protein sequence ID" value="SMH70871.1"/>
    <property type="molecule type" value="Genomic_DNA"/>
</dbReference>
<reference evidence="2" key="1">
    <citation type="submission" date="2017-03" db="EMBL/GenBank/DDBJ databases">
        <authorList>
            <person name="Herbold C."/>
        </authorList>
    </citation>
    <scope>NUCLEOTIDE SEQUENCE [LARGE SCALE GENOMIC DNA]</scope>
</reference>
<dbReference type="AlphaFoldDB" id="A0A2H1FDP8"/>
<evidence type="ECO:0000313" key="1">
    <source>
        <dbReference type="EMBL" id="SMH70871.1"/>
    </source>
</evidence>
<proteinExistence type="predicted"/>
<organism evidence="1 2">
    <name type="scientific">Candidatus Nitrosotalea okcheonensis</name>
    <dbReference type="NCBI Taxonomy" id="1903276"/>
    <lineage>
        <taxon>Archaea</taxon>
        <taxon>Nitrososphaerota</taxon>
        <taxon>Nitrososphaeria</taxon>
        <taxon>Nitrosotaleales</taxon>
        <taxon>Nitrosotaleaceae</taxon>
        <taxon>Nitrosotalea</taxon>
    </lineage>
</organism>
<dbReference type="Proteomes" id="UP000230607">
    <property type="component" value="Chromosome 1"/>
</dbReference>
<dbReference type="RefSeq" id="WP_157926934.1">
    <property type="nucleotide sequence ID" value="NZ_LT841358.1"/>
</dbReference>
<dbReference type="OrthoDB" id="5936at2157"/>
<accession>A0A2H1FDP8</accession>
<name>A0A2H1FDP8_9ARCH</name>
<sequence>MARTRRANRYCVDCGGRLVYYPRLSNPKAPNEYRVLVYACPDCTKDFDKPKMFSIKRNVVDEPLETVEIEIVQAREKIPELVKTSTTV</sequence>
<protein>
    <submittedName>
        <fullName evidence="1">Uncharacterized protein</fullName>
    </submittedName>
</protein>
<keyword evidence="2" id="KW-1185">Reference proteome</keyword>
<evidence type="ECO:0000313" key="2">
    <source>
        <dbReference type="Proteomes" id="UP000230607"/>
    </source>
</evidence>